<evidence type="ECO:0000256" key="8">
    <source>
        <dbReference type="ARBA" id="ARBA00023136"/>
    </source>
</evidence>
<evidence type="ECO:0000313" key="13">
    <source>
        <dbReference type="Proteomes" id="UP000651050"/>
    </source>
</evidence>
<dbReference type="RefSeq" id="WP_196985826.1">
    <property type="nucleotide sequence ID" value="NZ_JADWYS010000001.1"/>
</dbReference>
<keyword evidence="2" id="KW-0813">Transport</keyword>
<dbReference type="Pfam" id="PF11356">
    <property type="entry name" value="T2SSC"/>
    <property type="match status" value="1"/>
</dbReference>
<dbReference type="GO" id="GO:0005886">
    <property type="term" value="C:plasma membrane"/>
    <property type="evidence" value="ECO:0007669"/>
    <property type="project" value="UniProtKB-SubCell"/>
</dbReference>
<comment type="subcellular location">
    <subcellularLocation>
        <location evidence="1">Cell inner membrane</location>
    </subcellularLocation>
</comment>
<organism evidence="12 13">
    <name type="scientific">Caenimonas aquaedulcis</name>
    <dbReference type="NCBI Taxonomy" id="2793270"/>
    <lineage>
        <taxon>Bacteria</taxon>
        <taxon>Pseudomonadati</taxon>
        <taxon>Pseudomonadota</taxon>
        <taxon>Betaproteobacteria</taxon>
        <taxon>Burkholderiales</taxon>
        <taxon>Comamonadaceae</taxon>
        <taxon>Caenimonas</taxon>
    </lineage>
</organism>
<keyword evidence="13" id="KW-1185">Reference proteome</keyword>
<evidence type="ECO:0000256" key="4">
    <source>
        <dbReference type="ARBA" id="ARBA00022519"/>
    </source>
</evidence>
<dbReference type="EMBL" id="JADWYS010000001">
    <property type="protein sequence ID" value="MBG9387940.1"/>
    <property type="molecule type" value="Genomic_DNA"/>
</dbReference>
<keyword evidence="10" id="KW-0732">Signal</keyword>
<keyword evidence="8" id="KW-0472">Membrane</keyword>
<dbReference type="GO" id="GO:0015031">
    <property type="term" value="P:protein transport"/>
    <property type="evidence" value="ECO:0007669"/>
    <property type="project" value="UniProtKB-KW"/>
</dbReference>
<reference evidence="12" key="1">
    <citation type="submission" date="2020-11" db="EMBL/GenBank/DDBJ databases">
        <title>Bacterial whole genome sequence for Caenimonas sp. DR4.4.</title>
        <authorList>
            <person name="Le V."/>
            <person name="Ko S.-R."/>
            <person name="Ahn C.-Y."/>
            <person name="Oh H.-M."/>
        </authorList>
    </citation>
    <scope>NUCLEOTIDE SEQUENCE</scope>
    <source>
        <strain evidence="12">DR4.4</strain>
    </source>
</reference>
<sequence length="191" mass="19169">MSAHRPIRCAALAALALALAACDRAAPPAEPAKPAPAVRVPDTAPAAAPPVAAAPALTPPAMALKGVMSFGPEDRRSEALLAVGDSSAQAFHPGDTIAGGWSLRSVASDHIVIAQGATTHRIDLSTAPAASPPSTAAASARIAPQDKPLPGFVESAPPRFSATDGQASARNRAFLEGRMQRRGAASQPGTP</sequence>
<protein>
    <recommendedName>
        <fullName evidence="11">Type II secretion system protein GspC N-terminal domain-containing protein</fullName>
    </recommendedName>
</protein>
<dbReference type="Gene3D" id="2.30.30.830">
    <property type="match status" value="1"/>
</dbReference>
<dbReference type="Proteomes" id="UP000651050">
    <property type="component" value="Unassembled WGS sequence"/>
</dbReference>
<accession>A0A931H3J5</accession>
<evidence type="ECO:0000256" key="2">
    <source>
        <dbReference type="ARBA" id="ARBA00022448"/>
    </source>
</evidence>
<feature type="chain" id="PRO_5037458953" description="Type II secretion system protein GspC N-terminal domain-containing protein" evidence="10">
    <location>
        <begin position="26"/>
        <end position="191"/>
    </location>
</feature>
<feature type="domain" description="Type II secretion system protein GspC N-terminal" evidence="11">
    <location>
        <begin position="46"/>
        <end position="120"/>
    </location>
</feature>
<proteinExistence type="predicted"/>
<keyword evidence="3" id="KW-1003">Cell membrane</keyword>
<dbReference type="InterPro" id="IPR024961">
    <property type="entry name" value="T2SS_GspC_N"/>
</dbReference>
<comment type="caution">
    <text evidence="12">The sequence shown here is derived from an EMBL/GenBank/DDBJ whole genome shotgun (WGS) entry which is preliminary data.</text>
</comment>
<evidence type="ECO:0000256" key="9">
    <source>
        <dbReference type="SAM" id="MobiDB-lite"/>
    </source>
</evidence>
<dbReference type="PROSITE" id="PS51257">
    <property type="entry name" value="PROKAR_LIPOPROTEIN"/>
    <property type="match status" value="1"/>
</dbReference>
<feature type="signal peptide" evidence="10">
    <location>
        <begin position="1"/>
        <end position="25"/>
    </location>
</feature>
<keyword evidence="4" id="KW-0997">Cell inner membrane</keyword>
<gene>
    <name evidence="12" type="ORF">I5803_07910</name>
</gene>
<evidence type="ECO:0000256" key="3">
    <source>
        <dbReference type="ARBA" id="ARBA00022475"/>
    </source>
</evidence>
<keyword evidence="6" id="KW-0653">Protein transport</keyword>
<evidence type="ECO:0000256" key="10">
    <source>
        <dbReference type="SAM" id="SignalP"/>
    </source>
</evidence>
<keyword evidence="7" id="KW-1133">Transmembrane helix</keyword>
<evidence type="ECO:0000256" key="6">
    <source>
        <dbReference type="ARBA" id="ARBA00022927"/>
    </source>
</evidence>
<evidence type="ECO:0000256" key="7">
    <source>
        <dbReference type="ARBA" id="ARBA00022989"/>
    </source>
</evidence>
<name>A0A931H3J5_9BURK</name>
<evidence type="ECO:0000313" key="12">
    <source>
        <dbReference type="EMBL" id="MBG9387940.1"/>
    </source>
</evidence>
<evidence type="ECO:0000259" key="11">
    <source>
        <dbReference type="Pfam" id="PF11356"/>
    </source>
</evidence>
<feature type="region of interest" description="Disordered" evidence="9">
    <location>
        <begin position="125"/>
        <end position="191"/>
    </location>
</feature>
<dbReference type="AlphaFoldDB" id="A0A931H3J5"/>
<keyword evidence="5" id="KW-0812">Transmembrane</keyword>
<feature type="compositionally biased region" description="Low complexity" evidence="9">
    <location>
        <begin position="125"/>
        <end position="140"/>
    </location>
</feature>
<evidence type="ECO:0000256" key="5">
    <source>
        <dbReference type="ARBA" id="ARBA00022692"/>
    </source>
</evidence>
<evidence type="ECO:0000256" key="1">
    <source>
        <dbReference type="ARBA" id="ARBA00004533"/>
    </source>
</evidence>